<evidence type="ECO:0000313" key="1">
    <source>
        <dbReference type="EMBL" id="MPC63592.1"/>
    </source>
</evidence>
<proteinExistence type="predicted"/>
<name>A0A5B7GXQ2_PORTR</name>
<organism evidence="1 2">
    <name type="scientific">Portunus trituberculatus</name>
    <name type="common">Swimming crab</name>
    <name type="synonym">Neptunus trituberculatus</name>
    <dbReference type="NCBI Taxonomy" id="210409"/>
    <lineage>
        <taxon>Eukaryota</taxon>
        <taxon>Metazoa</taxon>
        <taxon>Ecdysozoa</taxon>
        <taxon>Arthropoda</taxon>
        <taxon>Crustacea</taxon>
        <taxon>Multicrustacea</taxon>
        <taxon>Malacostraca</taxon>
        <taxon>Eumalacostraca</taxon>
        <taxon>Eucarida</taxon>
        <taxon>Decapoda</taxon>
        <taxon>Pleocyemata</taxon>
        <taxon>Brachyura</taxon>
        <taxon>Eubrachyura</taxon>
        <taxon>Portunoidea</taxon>
        <taxon>Portunidae</taxon>
        <taxon>Portuninae</taxon>
        <taxon>Portunus</taxon>
    </lineage>
</organism>
<sequence>MVYFGTVHVWTIGIRVCLNGVSLTLPPHQCLQCRGCRVLRHQWKHWGKYHIILVHSAPRTSFSQYSGQGWNPMS</sequence>
<evidence type="ECO:0000313" key="2">
    <source>
        <dbReference type="Proteomes" id="UP000324222"/>
    </source>
</evidence>
<dbReference type="Proteomes" id="UP000324222">
    <property type="component" value="Unassembled WGS sequence"/>
</dbReference>
<keyword evidence="2" id="KW-1185">Reference proteome</keyword>
<accession>A0A5B7GXQ2</accession>
<comment type="caution">
    <text evidence="1">The sequence shown here is derived from an EMBL/GenBank/DDBJ whole genome shotgun (WGS) entry which is preliminary data.</text>
</comment>
<gene>
    <name evidence="1" type="ORF">E2C01_057690</name>
</gene>
<protein>
    <submittedName>
        <fullName evidence="1">Uncharacterized protein</fullName>
    </submittedName>
</protein>
<dbReference type="AlphaFoldDB" id="A0A5B7GXQ2"/>
<dbReference type="EMBL" id="VSRR010021017">
    <property type="protein sequence ID" value="MPC63592.1"/>
    <property type="molecule type" value="Genomic_DNA"/>
</dbReference>
<reference evidence="1 2" key="1">
    <citation type="submission" date="2019-05" db="EMBL/GenBank/DDBJ databases">
        <title>Another draft genome of Portunus trituberculatus and its Hox gene families provides insights of decapod evolution.</title>
        <authorList>
            <person name="Jeong J.-H."/>
            <person name="Song I."/>
            <person name="Kim S."/>
            <person name="Choi T."/>
            <person name="Kim D."/>
            <person name="Ryu S."/>
            <person name="Kim W."/>
        </authorList>
    </citation>
    <scope>NUCLEOTIDE SEQUENCE [LARGE SCALE GENOMIC DNA]</scope>
    <source>
        <tissue evidence="1">Muscle</tissue>
    </source>
</reference>